<dbReference type="InterPro" id="IPR036259">
    <property type="entry name" value="MFS_trans_sf"/>
</dbReference>
<dbReference type="RefSeq" id="WP_392879510.1">
    <property type="nucleotide sequence ID" value="NZ_JBICZW010000002.1"/>
</dbReference>
<evidence type="ECO:0000313" key="2">
    <source>
        <dbReference type="EMBL" id="MFG3188131.1"/>
    </source>
</evidence>
<reference evidence="2 3" key="1">
    <citation type="submission" date="2024-10" db="EMBL/GenBank/DDBJ databases">
        <title>The Natural Products Discovery Center: Release of the First 8490 Sequenced Strains for Exploring Actinobacteria Biosynthetic Diversity.</title>
        <authorList>
            <person name="Kalkreuter E."/>
            <person name="Kautsar S.A."/>
            <person name="Yang D."/>
            <person name="Bader C.D."/>
            <person name="Teijaro C.N."/>
            <person name="Fluegel L."/>
            <person name="Davis C.M."/>
            <person name="Simpson J.R."/>
            <person name="Lauterbach L."/>
            <person name="Steele A.D."/>
            <person name="Gui C."/>
            <person name="Meng S."/>
            <person name="Li G."/>
            <person name="Viehrig K."/>
            <person name="Ye F."/>
            <person name="Su P."/>
            <person name="Kiefer A.F."/>
            <person name="Nichols A."/>
            <person name="Cepeda A.J."/>
            <person name="Yan W."/>
            <person name="Fan B."/>
            <person name="Jiang Y."/>
            <person name="Adhikari A."/>
            <person name="Zheng C.-J."/>
            <person name="Schuster L."/>
            <person name="Cowan T.M."/>
            <person name="Smanski M.J."/>
            <person name="Chevrette M.G."/>
            <person name="De Carvalho L.P.S."/>
            <person name="Shen B."/>
        </authorList>
    </citation>
    <scope>NUCLEOTIDE SEQUENCE [LARGE SCALE GENOMIC DNA]</scope>
    <source>
        <strain evidence="2 3">NPDC048229</strain>
    </source>
</reference>
<name>A0ABW7BPQ6_9ACTN</name>
<evidence type="ECO:0008006" key="4">
    <source>
        <dbReference type="Google" id="ProtNLM"/>
    </source>
</evidence>
<evidence type="ECO:0000313" key="3">
    <source>
        <dbReference type="Proteomes" id="UP001604282"/>
    </source>
</evidence>
<dbReference type="Proteomes" id="UP001604282">
    <property type="component" value="Unassembled WGS sequence"/>
</dbReference>
<organism evidence="2 3">
    <name type="scientific">Streptomyces omiyaensis</name>
    <dbReference type="NCBI Taxonomy" id="68247"/>
    <lineage>
        <taxon>Bacteria</taxon>
        <taxon>Bacillati</taxon>
        <taxon>Actinomycetota</taxon>
        <taxon>Actinomycetes</taxon>
        <taxon>Kitasatosporales</taxon>
        <taxon>Streptomycetaceae</taxon>
        <taxon>Streptomyces</taxon>
    </lineage>
</organism>
<evidence type="ECO:0000256" key="1">
    <source>
        <dbReference type="SAM" id="MobiDB-lite"/>
    </source>
</evidence>
<dbReference type="SUPFAM" id="SSF103473">
    <property type="entry name" value="MFS general substrate transporter"/>
    <property type="match status" value="1"/>
</dbReference>
<protein>
    <recommendedName>
        <fullName evidence="4">MFS transporter</fullName>
    </recommendedName>
</protein>
<dbReference type="EMBL" id="JBICZW010000002">
    <property type="protein sequence ID" value="MFG3188131.1"/>
    <property type="molecule type" value="Genomic_DNA"/>
</dbReference>
<accession>A0ABW7BPQ6</accession>
<keyword evidence="3" id="KW-1185">Reference proteome</keyword>
<comment type="caution">
    <text evidence="2">The sequence shown here is derived from an EMBL/GenBank/DDBJ whole genome shotgun (WGS) entry which is preliminary data.</text>
</comment>
<sequence>MAAFAMPGAAEGPQLTAVFAVRHEQTPRALRGRVFAAGAGLRITGFAAGATAAGPVASRSVAAAPLLAAVVCALSALPCAGRAARPGGHTTPGARAGSGAR</sequence>
<gene>
    <name evidence="2" type="ORF">ACGFYS_04260</name>
</gene>
<proteinExistence type="predicted"/>
<feature type="region of interest" description="Disordered" evidence="1">
    <location>
        <begin position="82"/>
        <end position="101"/>
    </location>
</feature>